<gene>
    <name evidence="5" type="ORF">NSCI0253_LOCUS44183</name>
</gene>
<reference evidence="5" key="1">
    <citation type="submission" date="2021-01" db="EMBL/GenBank/DDBJ databases">
        <authorList>
            <person name="Corre E."/>
            <person name="Pelletier E."/>
            <person name="Niang G."/>
            <person name="Scheremetjew M."/>
            <person name="Finn R."/>
            <person name="Kale V."/>
            <person name="Holt S."/>
            <person name="Cochrane G."/>
            <person name="Meng A."/>
            <person name="Brown T."/>
            <person name="Cohen L."/>
        </authorList>
    </citation>
    <scope>NUCLEOTIDE SEQUENCE</scope>
</reference>
<organism evidence="5">
    <name type="scientific">Noctiluca scintillans</name>
    <name type="common">Sea sparkle</name>
    <name type="synonym">Red tide dinoflagellate</name>
    <dbReference type="NCBI Taxonomy" id="2966"/>
    <lineage>
        <taxon>Eukaryota</taxon>
        <taxon>Sar</taxon>
        <taxon>Alveolata</taxon>
        <taxon>Dinophyceae</taxon>
        <taxon>Noctilucales</taxon>
        <taxon>Noctilucaceae</taxon>
        <taxon>Noctiluca</taxon>
    </lineage>
</organism>
<evidence type="ECO:0000313" key="5">
    <source>
        <dbReference type="EMBL" id="CAD8869827.1"/>
    </source>
</evidence>
<evidence type="ECO:0000256" key="3">
    <source>
        <dbReference type="ARBA" id="ARBA00022927"/>
    </source>
</evidence>
<dbReference type="PANTHER" id="PTHR13768:SF8">
    <property type="entry name" value="ALPHA-SOLUBLE NSF ATTACHMENT PROTEIN"/>
    <property type="match status" value="1"/>
</dbReference>
<comment type="subcellular location">
    <subcellularLocation>
        <location evidence="4">Membrane</location>
        <topology evidence="4">Peripheral membrane protein</topology>
    </subcellularLocation>
</comment>
<dbReference type="InterPro" id="IPR000744">
    <property type="entry name" value="NSF_attach"/>
</dbReference>
<dbReference type="PANTHER" id="PTHR13768">
    <property type="entry name" value="SOLUBLE NSF ATTACHMENT PROTEIN SNAP"/>
    <property type="match status" value="1"/>
</dbReference>
<keyword evidence="4" id="KW-0472">Membrane</keyword>
<dbReference type="SUPFAM" id="SSF48452">
    <property type="entry name" value="TPR-like"/>
    <property type="match status" value="1"/>
</dbReference>
<evidence type="ECO:0000256" key="1">
    <source>
        <dbReference type="ARBA" id="ARBA00010050"/>
    </source>
</evidence>
<accession>A0A7S1FJB5</accession>
<dbReference type="Gene3D" id="1.25.40.10">
    <property type="entry name" value="Tetratricopeptide repeat domain"/>
    <property type="match status" value="1"/>
</dbReference>
<dbReference type="InterPro" id="IPR011990">
    <property type="entry name" value="TPR-like_helical_dom_sf"/>
</dbReference>
<sequence>MAGANLVSQAEQKLKGGFLSFLSGGPKYDEAAELYVQAANQFKISKEWKEAANCYEQSAFCAQQSGSTTEQADCYNEAGNVLKKVSTQAAIEQYEKAIAIYSSNGRFSQSGKLLLAIAELTESERVARVAEVRSFYQRASEMFDLDDYSKSNYTKCILKVAEYAAKDGELEQAIQIFETEGEKALSSNLLQYGAKEHFLRAGILHLVMGDTVTINLALEKYKNIDPRFGGSRECELLEALSQAYEEREIDMFVEKLSEYDNMTKLDAWKTEFLVKVKDAMQPSMNGNAIDLS</sequence>
<dbReference type="GO" id="GO:0005774">
    <property type="term" value="C:vacuolar membrane"/>
    <property type="evidence" value="ECO:0007669"/>
    <property type="project" value="TreeGrafter"/>
</dbReference>
<keyword evidence="4" id="KW-0931">ER-Golgi transport</keyword>
<dbReference type="GO" id="GO:0019905">
    <property type="term" value="F:syntaxin binding"/>
    <property type="evidence" value="ECO:0007669"/>
    <property type="project" value="TreeGrafter"/>
</dbReference>
<dbReference type="GO" id="GO:0005483">
    <property type="term" value="F:soluble NSF attachment protein activity"/>
    <property type="evidence" value="ECO:0007669"/>
    <property type="project" value="TreeGrafter"/>
</dbReference>
<dbReference type="GO" id="GO:0031201">
    <property type="term" value="C:SNARE complex"/>
    <property type="evidence" value="ECO:0007669"/>
    <property type="project" value="TreeGrafter"/>
</dbReference>
<protein>
    <recommendedName>
        <fullName evidence="6">Alpha-soluble NSF attachment protein</fullName>
    </recommendedName>
</protein>
<dbReference type="AlphaFoldDB" id="A0A7S1FJB5"/>
<evidence type="ECO:0000256" key="4">
    <source>
        <dbReference type="RuleBase" id="RU367013"/>
    </source>
</evidence>
<proteinExistence type="inferred from homology"/>
<name>A0A7S1FJB5_NOCSC</name>
<dbReference type="CDD" id="cd15832">
    <property type="entry name" value="SNAP"/>
    <property type="match status" value="1"/>
</dbReference>
<dbReference type="GO" id="GO:0035494">
    <property type="term" value="P:SNARE complex disassembly"/>
    <property type="evidence" value="ECO:0007669"/>
    <property type="project" value="TreeGrafter"/>
</dbReference>
<dbReference type="Pfam" id="PF14938">
    <property type="entry name" value="SNAP"/>
    <property type="match status" value="1"/>
</dbReference>
<dbReference type="GO" id="GO:0006886">
    <property type="term" value="P:intracellular protein transport"/>
    <property type="evidence" value="ECO:0007669"/>
    <property type="project" value="UniProtKB-UniRule"/>
</dbReference>
<comment type="function">
    <text evidence="4">Required for vesicular transport between the endoplasmic reticulum and the Golgi apparatus.</text>
</comment>
<evidence type="ECO:0008006" key="6">
    <source>
        <dbReference type="Google" id="ProtNLM"/>
    </source>
</evidence>
<comment type="similarity">
    <text evidence="1 4">Belongs to the SNAP family.</text>
</comment>
<evidence type="ECO:0000256" key="2">
    <source>
        <dbReference type="ARBA" id="ARBA00022448"/>
    </source>
</evidence>
<dbReference type="EMBL" id="HBFQ01062365">
    <property type="protein sequence ID" value="CAD8869827.1"/>
    <property type="molecule type" value="Transcribed_RNA"/>
</dbReference>
<keyword evidence="3 4" id="KW-0653">Protein transport</keyword>
<dbReference type="PRINTS" id="PR00448">
    <property type="entry name" value="NSFATTACHMNT"/>
</dbReference>
<keyword evidence="2 4" id="KW-0813">Transport</keyword>